<name>A0AAV9KXL6_9SOLN</name>
<dbReference type="PANTHER" id="PTHR33067">
    <property type="entry name" value="RNA-DIRECTED DNA POLYMERASE-RELATED"/>
    <property type="match status" value="1"/>
</dbReference>
<dbReference type="Proteomes" id="UP001311915">
    <property type="component" value="Unassembled WGS sequence"/>
</dbReference>
<protein>
    <recommendedName>
        <fullName evidence="3">Aspartic peptidase DDI1-type domain-containing protein</fullName>
    </recommendedName>
</protein>
<reference evidence="1 2" key="1">
    <citation type="submission" date="2023-10" db="EMBL/GenBank/DDBJ databases">
        <title>Genome-Wide Identification Analysis in wild type Solanum Pinnatisectum Reveals Some Genes Defensing Phytophthora Infestans.</title>
        <authorList>
            <person name="Sun C."/>
        </authorList>
    </citation>
    <scope>NUCLEOTIDE SEQUENCE [LARGE SCALE GENOMIC DNA]</scope>
    <source>
        <strain evidence="1">LQN</strain>
        <tissue evidence="1">Leaf</tissue>
    </source>
</reference>
<evidence type="ECO:0008006" key="3">
    <source>
        <dbReference type="Google" id="ProtNLM"/>
    </source>
</evidence>
<gene>
    <name evidence="1" type="ORF">R3W88_016364</name>
</gene>
<dbReference type="InterPro" id="IPR021109">
    <property type="entry name" value="Peptidase_aspartic_dom_sf"/>
</dbReference>
<evidence type="ECO:0000313" key="1">
    <source>
        <dbReference type="EMBL" id="KAK4718026.1"/>
    </source>
</evidence>
<accession>A0AAV9KXL6</accession>
<evidence type="ECO:0000313" key="2">
    <source>
        <dbReference type="Proteomes" id="UP001311915"/>
    </source>
</evidence>
<comment type="caution">
    <text evidence="1">The sequence shown here is derived from an EMBL/GenBank/DDBJ whole genome shotgun (WGS) entry which is preliminary data.</text>
</comment>
<sequence>MLEVDSIITSTAQIVAMQNMMNSHFSNLSLGSSSSKCGATSTNMVHVNLPLIDVLQGIPKYAKYVKDIVAKKSRLAEYKIEALTEECSSKIQNKLPAKLKDQGSFTVQIITGKCIDARGLCDLGARINLMPTSMFLKLGLGKPKPTTIMLQLANLSLARPDDVIEDILVQLDTEVPFILGCPFLATRGALIDVAAGRLTMRAHDKVEVFDVYKAMKLPVIYEKLSAITIIDEERTTKHFETRDPLERVLIGQDINRDAEAHELASIQDIPNVSILCKYVEPLNRVLGPLPSCQFRKPKIGVKSSSLSY</sequence>
<dbReference type="Gene3D" id="2.40.70.10">
    <property type="entry name" value="Acid Proteases"/>
    <property type="match status" value="1"/>
</dbReference>
<organism evidence="1 2">
    <name type="scientific">Solanum pinnatisectum</name>
    <name type="common">tansyleaf nightshade</name>
    <dbReference type="NCBI Taxonomy" id="50273"/>
    <lineage>
        <taxon>Eukaryota</taxon>
        <taxon>Viridiplantae</taxon>
        <taxon>Streptophyta</taxon>
        <taxon>Embryophyta</taxon>
        <taxon>Tracheophyta</taxon>
        <taxon>Spermatophyta</taxon>
        <taxon>Magnoliopsida</taxon>
        <taxon>eudicotyledons</taxon>
        <taxon>Gunneridae</taxon>
        <taxon>Pentapetalae</taxon>
        <taxon>asterids</taxon>
        <taxon>lamiids</taxon>
        <taxon>Solanales</taxon>
        <taxon>Solanaceae</taxon>
        <taxon>Solanoideae</taxon>
        <taxon>Solaneae</taxon>
        <taxon>Solanum</taxon>
    </lineage>
</organism>
<dbReference type="EMBL" id="JAWPEI010000008">
    <property type="protein sequence ID" value="KAK4718026.1"/>
    <property type="molecule type" value="Genomic_DNA"/>
</dbReference>
<keyword evidence="2" id="KW-1185">Reference proteome</keyword>
<dbReference type="AlphaFoldDB" id="A0AAV9KXL6"/>
<proteinExistence type="predicted"/>
<dbReference type="PANTHER" id="PTHR33067:SF39">
    <property type="entry name" value="TRANSCRIPTION FACTOR INTERACTOR AND REGULATOR CCHC(ZN) FAMILY"/>
    <property type="match status" value="1"/>
</dbReference>